<dbReference type="OrthoDB" id="8536512at2"/>
<organism evidence="2 3">
    <name type="scientific">Mucilaginibacter gracilis</name>
    <dbReference type="NCBI Taxonomy" id="423350"/>
    <lineage>
        <taxon>Bacteria</taxon>
        <taxon>Pseudomonadati</taxon>
        <taxon>Bacteroidota</taxon>
        <taxon>Sphingobacteriia</taxon>
        <taxon>Sphingobacteriales</taxon>
        <taxon>Sphingobacteriaceae</taxon>
        <taxon>Mucilaginibacter</taxon>
    </lineage>
</organism>
<proteinExistence type="predicted"/>
<reference evidence="2 3" key="1">
    <citation type="submission" date="2018-10" db="EMBL/GenBank/DDBJ databases">
        <title>Genomic Encyclopedia of Archaeal and Bacterial Type Strains, Phase II (KMG-II): from individual species to whole genera.</title>
        <authorList>
            <person name="Goeker M."/>
        </authorList>
    </citation>
    <scope>NUCLEOTIDE SEQUENCE [LARGE SCALE GENOMIC DNA]</scope>
    <source>
        <strain evidence="2 3">DSM 18602</strain>
    </source>
</reference>
<dbReference type="Pfam" id="PF13155">
    <property type="entry name" value="Toprim_2"/>
    <property type="match status" value="1"/>
</dbReference>
<feature type="domain" description="Zinc finger CHC2-type" evidence="1">
    <location>
        <begin position="33"/>
        <end position="85"/>
    </location>
</feature>
<dbReference type="GO" id="GO:0003677">
    <property type="term" value="F:DNA binding"/>
    <property type="evidence" value="ECO:0007669"/>
    <property type="project" value="InterPro"/>
</dbReference>
<evidence type="ECO:0000313" key="2">
    <source>
        <dbReference type="EMBL" id="RKR82151.1"/>
    </source>
</evidence>
<gene>
    <name evidence="2" type="ORF">BDD43_2320</name>
</gene>
<dbReference type="InterPro" id="IPR034154">
    <property type="entry name" value="TOPRIM_DnaG/twinkle"/>
</dbReference>
<dbReference type="CDD" id="cd01029">
    <property type="entry name" value="TOPRIM_primases"/>
    <property type="match status" value="1"/>
</dbReference>
<dbReference type="InterPro" id="IPR036977">
    <property type="entry name" value="DNA_primase_Znf_CHC2"/>
</dbReference>
<protein>
    <submittedName>
        <fullName evidence="2">CHC2-type zinc finger protein</fullName>
    </submittedName>
</protein>
<dbReference type="GO" id="GO:0008270">
    <property type="term" value="F:zinc ion binding"/>
    <property type="evidence" value="ECO:0007669"/>
    <property type="project" value="InterPro"/>
</dbReference>
<accession>A0A495J0J6</accession>
<dbReference type="Gene3D" id="3.90.580.10">
    <property type="entry name" value="Zinc finger, CHC2-type domain"/>
    <property type="match status" value="1"/>
</dbReference>
<sequence>MSGMDFTNEAFSLSRLRELDLVALLERLGYAPVSRRKNDTDYWYRSPLREERTASFHVDRVNNEWYDFGLAAGGNPLDFLLRFHNCPVGELPGRINVSFSPQQLPLHEVGLHEGRAGADSKLVVQSVRPIYAYPLKNYLHERSIPVAVADAFCSEVSYGVGGRNYYGIGFQNDAGGWEIRNRNFKQSSAPKDITCLRSGADSVHVFEGFMDFLSWVALHPYTDPKSLDFVVLNGAGLFDRALPFLDGHQRVHLWLDRDVTGLAYRNYALGLGPRFVDESGWYAQFKDLNDWRRHKGEVQKPSVSLRPGLRNAV</sequence>
<comment type="caution">
    <text evidence="2">The sequence shown here is derived from an EMBL/GenBank/DDBJ whole genome shotgun (WGS) entry which is preliminary data.</text>
</comment>
<dbReference type="AlphaFoldDB" id="A0A495J0J6"/>
<dbReference type="SUPFAM" id="SSF57783">
    <property type="entry name" value="Zinc beta-ribbon"/>
    <property type="match status" value="1"/>
</dbReference>
<keyword evidence="3" id="KW-1185">Reference proteome</keyword>
<dbReference type="GO" id="GO:0006260">
    <property type="term" value="P:DNA replication"/>
    <property type="evidence" value="ECO:0007669"/>
    <property type="project" value="InterPro"/>
</dbReference>
<evidence type="ECO:0000313" key="3">
    <source>
        <dbReference type="Proteomes" id="UP000268007"/>
    </source>
</evidence>
<dbReference type="GO" id="GO:0003899">
    <property type="term" value="F:DNA-directed RNA polymerase activity"/>
    <property type="evidence" value="ECO:0007669"/>
    <property type="project" value="InterPro"/>
</dbReference>
<dbReference type="RefSeq" id="WP_121197776.1">
    <property type="nucleotide sequence ID" value="NZ_RBKU01000001.1"/>
</dbReference>
<name>A0A495J0J6_9SPHI</name>
<dbReference type="Proteomes" id="UP000268007">
    <property type="component" value="Unassembled WGS sequence"/>
</dbReference>
<evidence type="ECO:0000259" key="1">
    <source>
        <dbReference type="Pfam" id="PF01807"/>
    </source>
</evidence>
<dbReference type="Pfam" id="PF01807">
    <property type="entry name" value="Zn_ribbon_DnaG"/>
    <property type="match status" value="1"/>
</dbReference>
<dbReference type="InterPro" id="IPR002694">
    <property type="entry name" value="Znf_CHC2"/>
</dbReference>
<dbReference type="EMBL" id="RBKU01000001">
    <property type="protein sequence ID" value="RKR82151.1"/>
    <property type="molecule type" value="Genomic_DNA"/>
</dbReference>
<dbReference type="Gene3D" id="3.40.1360.10">
    <property type="match status" value="1"/>
</dbReference>